<dbReference type="GO" id="GO:0004252">
    <property type="term" value="F:serine-type endopeptidase activity"/>
    <property type="evidence" value="ECO:0007669"/>
    <property type="project" value="InterPro"/>
</dbReference>
<evidence type="ECO:0000313" key="11">
    <source>
        <dbReference type="Proteomes" id="UP001152599"/>
    </source>
</evidence>
<feature type="transmembrane region" description="Helical" evidence="7">
    <location>
        <begin position="21"/>
        <end position="43"/>
    </location>
</feature>
<gene>
    <name evidence="10" type="ORF">NMK71_00980</name>
</gene>
<evidence type="ECO:0000256" key="4">
    <source>
        <dbReference type="ARBA" id="ARBA00022801"/>
    </source>
</evidence>
<evidence type="ECO:0000256" key="5">
    <source>
        <dbReference type="ARBA" id="ARBA00022989"/>
    </source>
</evidence>
<keyword evidence="10" id="KW-0645">Protease</keyword>
<evidence type="ECO:0000259" key="8">
    <source>
        <dbReference type="Pfam" id="PF01694"/>
    </source>
</evidence>
<evidence type="ECO:0000256" key="3">
    <source>
        <dbReference type="ARBA" id="ARBA00022692"/>
    </source>
</evidence>
<proteinExistence type="inferred from homology"/>
<feature type="transmembrane region" description="Helical" evidence="7">
    <location>
        <begin position="98"/>
        <end position="121"/>
    </location>
</feature>
<dbReference type="InterPro" id="IPR022764">
    <property type="entry name" value="Peptidase_S54_rhomboid_dom"/>
</dbReference>
<dbReference type="PANTHER" id="PTHR43731:SF14">
    <property type="entry name" value="PRESENILIN-ASSOCIATED RHOMBOID-LIKE PROTEIN, MITOCHONDRIAL"/>
    <property type="match status" value="1"/>
</dbReference>
<dbReference type="Proteomes" id="UP001152599">
    <property type="component" value="Unassembled WGS sequence"/>
</dbReference>
<sequence>MQQILEDLKRRYANGHLAMKLIYINVIIYIVVALLGSISPFNIVEHLSLNDNFESLLKKPWSIVTYMFLHNGFFHLLFNMIMLYIMGEFFYRYFGDKAFARFYFIGGICGGILFMLFYLLLESLNLSATINKTMLIGASAAIYSVLFAMVAYQPDLKVRLFFFSQPIKLLHVAIGFIALGFIMSAENLGGNISHVGGALFGYFYMKKFERGNTLLSDFQDKLSNLFKKRPSKSTFKTDDKPPRDDYDYADWKKKNEDKTNRILEKISRSGYSSLTASEKEFLFKQGKGK</sequence>
<feature type="transmembrane region" description="Helical" evidence="7">
    <location>
        <begin position="188"/>
        <end position="205"/>
    </location>
</feature>
<dbReference type="SUPFAM" id="SSF144091">
    <property type="entry name" value="Rhomboid-like"/>
    <property type="match status" value="1"/>
</dbReference>
<organism evidence="10 11">
    <name type="scientific">Profundicola chukchiensis</name>
    <dbReference type="NCBI Taxonomy" id="2961959"/>
    <lineage>
        <taxon>Bacteria</taxon>
        <taxon>Pseudomonadati</taxon>
        <taxon>Bacteroidota</taxon>
        <taxon>Flavobacteriia</taxon>
        <taxon>Flavobacteriales</taxon>
        <taxon>Weeksellaceae</taxon>
        <taxon>Profundicola</taxon>
    </lineage>
</organism>
<dbReference type="InterPro" id="IPR035952">
    <property type="entry name" value="Rhomboid-like_sf"/>
</dbReference>
<dbReference type="InterPro" id="IPR050925">
    <property type="entry name" value="Rhomboid_protease_S54"/>
</dbReference>
<reference evidence="10" key="1">
    <citation type="submission" date="2022-07" db="EMBL/GenBank/DDBJ databases">
        <title>Description and genome-wide analysis of Profundicola chukchiensis gen. nov., sp. nov., marine bacteria isolated from bottom sediments of the Chukchi Sea.</title>
        <authorList>
            <person name="Romanenko L."/>
            <person name="Otstavnykh N."/>
            <person name="Kurilenko V."/>
            <person name="Eremeev V."/>
            <person name="Velansky P."/>
            <person name="Mikhailov V."/>
            <person name="Isaeva M."/>
        </authorList>
    </citation>
    <scope>NUCLEOTIDE SEQUENCE</scope>
    <source>
        <strain evidence="10">KMM 9713</strain>
    </source>
</reference>
<dbReference type="PANTHER" id="PTHR43731">
    <property type="entry name" value="RHOMBOID PROTEASE"/>
    <property type="match status" value="1"/>
</dbReference>
<evidence type="ECO:0000256" key="6">
    <source>
        <dbReference type="ARBA" id="ARBA00023136"/>
    </source>
</evidence>
<dbReference type="GO" id="GO:0006508">
    <property type="term" value="P:proteolysis"/>
    <property type="evidence" value="ECO:0007669"/>
    <property type="project" value="UniProtKB-KW"/>
</dbReference>
<dbReference type="Pfam" id="PF01694">
    <property type="entry name" value="Rhomboid"/>
    <property type="match status" value="1"/>
</dbReference>
<keyword evidence="6 7" id="KW-0472">Membrane</keyword>
<evidence type="ECO:0000256" key="7">
    <source>
        <dbReference type="SAM" id="Phobius"/>
    </source>
</evidence>
<feature type="domain" description="DUF6576" evidence="9">
    <location>
        <begin position="248"/>
        <end position="282"/>
    </location>
</feature>
<dbReference type="AlphaFoldDB" id="A0A9X4MWS5"/>
<comment type="caution">
    <text evidence="10">The sequence shown here is derived from an EMBL/GenBank/DDBJ whole genome shotgun (WGS) entry which is preliminary data.</text>
</comment>
<keyword evidence="4" id="KW-0378">Hydrolase</keyword>
<comment type="subcellular location">
    <subcellularLocation>
        <location evidence="1">Membrane</location>
        <topology evidence="1">Multi-pass membrane protein</topology>
    </subcellularLocation>
</comment>
<keyword evidence="5 7" id="KW-1133">Transmembrane helix</keyword>
<dbReference type="GO" id="GO:0016020">
    <property type="term" value="C:membrane"/>
    <property type="evidence" value="ECO:0007669"/>
    <property type="project" value="UniProtKB-SubCell"/>
</dbReference>
<feature type="transmembrane region" description="Helical" evidence="7">
    <location>
        <begin position="133"/>
        <end position="153"/>
    </location>
</feature>
<accession>A0A9X4MWS5</accession>
<feature type="domain" description="Peptidase S54 rhomboid" evidence="8">
    <location>
        <begin position="59"/>
        <end position="205"/>
    </location>
</feature>
<name>A0A9X4MWS5_9FLAO</name>
<keyword evidence="11" id="KW-1185">Reference proteome</keyword>
<evidence type="ECO:0000259" key="9">
    <source>
        <dbReference type="Pfam" id="PF20216"/>
    </source>
</evidence>
<evidence type="ECO:0000313" key="10">
    <source>
        <dbReference type="EMBL" id="MDG4944977.1"/>
    </source>
</evidence>
<dbReference type="Gene3D" id="1.20.1540.10">
    <property type="entry name" value="Rhomboid-like"/>
    <property type="match status" value="1"/>
</dbReference>
<protein>
    <submittedName>
        <fullName evidence="10">Rhomboid family intramembrane serine protease</fullName>
    </submittedName>
</protein>
<comment type="similarity">
    <text evidence="2">Belongs to the peptidase S54 family.</text>
</comment>
<evidence type="ECO:0000256" key="2">
    <source>
        <dbReference type="ARBA" id="ARBA00009045"/>
    </source>
</evidence>
<feature type="transmembrane region" description="Helical" evidence="7">
    <location>
        <begin position="160"/>
        <end position="182"/>
    </location>
</feature>
<dbReference type="RefSeq" id="WP_304419726.1">
    <property type="nucleotide sequence ID" value="NZ_JANCMU010000001.1"/>
</dbReference>
<dbReference type="InterPro" id="IPR046483">
    <property type="entry name" value="DUF6576"/>
</dbReference>
<evidence type="ECO:0000256" key="1">
    <source>
        <dbReference type="ARBA" id="ARBA00004141"/>
    </source>
</evidence>
<feature type="transmembrane region" description="Helical" evidence="7">
    <location>
        <begin position="63"/>
        <end position="86"/>
    </location>
</feature>
<dbReference type="Pfam" id="PF20216">
    <property type="entry name" value="DUF6576"/>
    <property type="match status" value="1"/>
</dbReference>
<dbReference type="EMBL" id="JANCMU010000001">
    <property type="protein sequence ID" value="MDG4944977.1"/>
    <property type="molecule type" value="Genomic_DNA"/>
</dbReference>
<keyword evidence="3 7" id="KW-0812">Transmembrane</keyword>